<evidence type="ECO:0000256" key="1">
    <source>
        <dbReference type="SAM" id="Coils"/>
    </source>
</evidence>
<dbReference type="RefSeq" id="WP_283827216.1">
    <property type="nucleotide sequence ID" value="NZ_JASDDP010000013.1"/>
</dbReference>
<evidence type="ECO:0008006" key="6">
    <source>
        <dbReference type="Google" id="ProtNLM"/>
    </source>
</evidence>
<organism evidence="4 5">
    <name type="scientific">Mycoplasma phocimorsus</name>
    <dbReference type="NCBI Taxonomy" id="3045839"/>
    <lineage>
        <taxon>Bacteria</taxon>
        <taxon>Bacillati</taxon>
        <taxon>Mycoplasmatota</taxon>
        <taxon>Mollicutes</taxon>
        <taxon>Mycoplasmataceae</taxon>
        <taxon>Mycoplasma</taxon>
    </lineage>
</organism>
<keyword evidence="2" id="KW-0472">Membrane</keyword>
<name>A0AAJ1UZH2_9MOLU</name>
<dbReference type="PROSITE" id="PS51257">
    <property type="entry name" value="PROKAR_LIPOPROTEIN"/>
    <property type="match status" value="1"/>
</dbReference>
<keyword evidence="2" id="KW-0812">Transmembrane</keyword>
<proteinExistence type="predicted"/>
<reference evidence="4" key="1">
    <citation type="submission" date="2023-05" db="EMBL/GenBank/DDBJ databases">
        <title>Mycoplasma phocimorsus sp. nov., isolated from Scandinavian patients with seal finger or septic arthritis after contact with seals.</title>
        <authorList>
            <person name="Skafte-Holm A."/>
            <person name="Pedersen T.R."/>
            <person name="Froelund M."/>
            <person name="Stegger M."/>
            <person name="Qvortrup K."/>
            <person name="Michaels D.L."/>
            <person name="Brown D.R."/>
            <person name="Jensen J.S."/>
        </authorList>
    </citation>
    <scope>NUCLEOTIDE SEQUENCE</scope>
    <source>
        <strain evidence="4">M5725</strain>
    </source>
</reference>
<dbReference type="SUPFAM" id="SSF48371">
    <property type="entry name" value="ARM repeat"/>
    <property type="match status" value="1"/>
</dbReference>
<feature type="signal peptide" evidence="3">
    <location>
        <begin position="1"/>
        <end position="24"/>
    </location>
</feature>
<evidence type="ECO:0000256" key="2">
    <source>
        <dbReference type="SAM" id="Phobius"/>
    </source>
</evidence>
<evidence type="ECO:0000256" key="3">
    <source>
        <dbReference type="SAM" id="SignalP"/>
    </source>
</evidence>
<feature type="transmembrane region" description="Helical" evidence="2">
    <location>
        <begin position="126"/>
        <end position="149"/>
    </location>
</feature>
<sequence>MKRKKIWMILPNILFICSMTSLVACNNKVTYSQLEKNFNKQKEKFHSLIKIENKKFSSGDPVYNAINNYFSLLEKNDKTLENKKEINKKEYFTENESRINNEDSELLQQLIKEEKQQKEELKKQKVITISLAISGSILAGVAAGLGIYFGTKDIDSKTNQKKHELEKSLNLYQKLIKNSEKSHPLFDVFNKIIDLAFEENIPKAIISILKEIFFQDYFQDFDEENEKILLEKLSKIQKPSKKILNKIFNELTNTNAFLQNDEKEIISKIKKLVIEITQTYLPNLLKNILVFITLQSETKDKGSILARFIINILKQKNIIFSDVNNISQVLQIIASLFSNEKNELLDFFINKITFTLNQNELFFDIKSDFFNILNKTIKEIFTENDKNELSLKKMFNDIIPKIIQIVKIDTTQSYDSFVKFINDLFTKNYNQKWLHDFLSSDNINFNHKNSIKKDLNYYNHIIFPKLNITFKNIFLAFEKRNNIKEIIDGIVKLLFKPLVIELSKFQNNEEIKKSIFRLVCFLSFIFYKHAKIKNNILNGILQIFNPFKPDEYLVEILRQLFTELNVKIKVEDILGSRSWRLLWIGKKFDIFTIIKKATDSKDNKLNELINLLKEGHKK</sequence>
<dbReference type="EMBL" id="JASDDP010000013">
    <property type="protein sequence ID" value="MDJ1645733.1"/>
    <property type="molecule type" value="Genomic_DNA"/>
</dbReference>
<dbReference type="AlphaFoldDB" id="A0AAJ1UZH2"/>
<evidence type="ECO:0000313" key="5">
    <source>
        <dbReference type="Proteomes" id="UP001224428"/>
    </source>
</evidence>
<keyword evidence="1" id="KW-0175">Coiled coil</keyword>
<gene>
    <name evidence="4" type="ORF">QLQ80_01340</name>
</gene>
<keyword evidence="2" id="KW-1133">Transmembrane helix</keyword>
<feature type="chain" id="PRO_5042548000" description="Lipoprotein" evidence="3">
    <location>
        <begin position="25"/>
        <end position="618"/>
    </location>
</feature>
<comment type="caution">
    <text evidence="4">The sequence shown here is derived from an EMBL/GenBank/DDBJ whole genome shotgun (WGS) entry which is preliminary data.</text>
</comment>
<keyword evidence="3" id="KW-0732">Signal</keyword>
<dbReference type="InterPro" id="IPR016024">
    <property type="entry name" value="ARM-type_fold"/>
</dbReference>
<feature type="coiled-coil region" evidence="1">
    <location>
        <begin position="100"/>
        <end position="127"/>
    </location>
</feature>
<evidence type="ECO:0000313" key="4">
    <source>
        <dbReference type="EMBL" id="MDJ1645733.1"/>
    </source>
</evidence>
<dbReference type="Proteomes" id="UP001224428">
    <property type="component" value="Unassembled WGS sequence"/>
</dbReference>
<keyword evidence="5" id="KW-1185">Reference proteome</keyword>
<protein>
    <recommendedName>
        <fullName evidence="6">Lipoprotein</fullName>
    </recommendedName>
</protein>
<accession>A0AAJ1UZH2</accession>